<keyword evidence="2" id="KW-1185">Reference proteome</keyword>
<dbReference type="EMBL" id="JAGPXF010000005">
    <property type="protein sequence ID" value="KAH7241676.1"/>
    <property type="molecule type" value="Genomic_DNA"/>
</dbReference>
<evidence type="ECO:0000313" key="2">
    <source>
        <dbReference type="Proteomes" id="UP000813427"/>
    </source>
</evidence>
<comment type="caution">
    <text evidence="1">The sequence shown here is derived from an EMBL/GenBank/DDBJ whole genome shotgun (WGS) entry which is preliminary data.</text>
</comment>
<sequence>MGDIANEINGFISEHNARRRGMQDTQNIFPVVHSAYYAPSLMFSDQNTNGPPTQSINMSIASSSTYMSSCFDRPTPRIASVLTEPSPVPISPSLVCEFIGLGWCDEVFDSSNEAGWIAHIAEMHLHHMFPATCICWFCDRTFRAPSYSQADTEACYRKRMHHIAKHLRGGLPPGSQMRPDFYFLNHLHDCGLIDEEMFQRATGYHEVPQIPDVYPAGSRPGLDQRPAQVEISLSRHRKSRKYYC</sequence>
<dbReference type="AlphaFoldDB" id="A0A8K0RUH3"/>
<gene>
    <name evidence="1" type="ORF">BKA59DRAFT_456258</name>
</gene>
<name>A0A8K0RUH3_9HYPO</name>
<evidence type="ECO:0000313" key="1">
    <source>
        <dbReference type="EMBL" id="KAH7241676.1"/>
    </source>
</evidence>
<dbReference type="OrthoDB" id="409136at2759"/>
<reference evidence="1" key="1">
    <citation type="journal article" date="2021" name="Nat. Commun.">
        <title>Genetic determinants of endophytism in the Arabidopsis root mycobiome.</title>
        <authorList>
            <person name="Mesny F."/>
            <person name="Miyauchi S."/>
            <person name="Thiergart T."/>
            <person name="Pickel B."/>
            <person name="Atanasova L."/>
            <person name="Karlsson M."/>
            <person name="Huettel B."/>
            <person name="Barry K.W."/>
            <person name="Haridas S."/>
            <person name="Chen C."/>
            <person name="Bauer D."/>
            <person name="Andreopoulos W."/>
            <person name="Pangilinan J."/>
            <person name="LaButti K."/>
            <person name="Riley R."/>
            <person name="Lipzen A."/>
            <person name="Clum A."/>
            <person name="Drula E."/>
            <person name="Henrissat B."/>
            <person name="Kohler A."/>
            <person name="Grigoriev I.V."/>
            <person name="Martin F.M."/>
            <person name="Hacquard S."/>
        </authorList>
    </citation>
    <scope>NUCLEOTIDE SEQUENCE</scope>
    <source>
        <strain evidence="1">MPI-SDFR-AT-0068</strain>
    </source>
</reference>
<proteinExistence type="predicted"/>
<accession>A0A8K0RUH3</accession>
<organism evidence="1 2">
    <name type="scientific">Fusarium tricinctum</name>
    <dbReference type="NCBI Taxonomy" id="61284"/>
    <lineage>
        <taxon>Eukaryota</taxon>
        <taxon>Fungi</taxon>
        <taxon>Dikarya</taxon>
        <taxon>Ascomycota</taxon>
        <taxon>Pezizomycotina</taxon>
        <taxon>Sordariomycetes</taxon>
        <taxon>Hypocreomycetidae</taxon>
        <taxon>Hypocreales</taxon>
        <taxon>Nectriaceae</taxon>
        <taxon>Fusarium</taxon>
        <taxon>Fusarium tricinctum species complex</taxon>
    </lineage>
</organism>
<protein>
    <submittedName>
        <fullName evidence="1">Uncharacterized protein</fullName>
    </submittedName>
</protein>
<dbReference type="Proteomes" id="UP000813427">
    <property type="component" value="Unassembled WGS sequence"/>
</dbReference>